<protein>
    <submittedName>
        <fullName evidence="1">Uncharacterized protein</fullName>
    </submittedName>
</protein>
<dbReference type="EMBL" id="LACI01001695">
    <property type="protein sequence ID" value="KJU83890.1"/>
    <property type="molecule type" value="Genomic_DNA"/>
</dbReference>
<organism evidence="1 2">
    <name type="scientific">Candidatus Magnetobacterium bavaricum</name>
    <dbReference type="NCBI Taxonomy" id="29290"/>
    <lineage>
        <taxon>Bacteria</taxon>
        <taxon>Pseudomonadati</taxon>
        <taxon>Nitrospirota</taxon>
        <taxon>Thermodesulfovibrionia</taxon>
        <taxon>Thermodesulfovibrionales</taxon>
        <taxon>Candidatus Magnetobacteriaceae</taxon>
        <taxon>Candidatus Magnetobacterium</taxon>
    </lineage>
</organism>
<evidence type="ECO:0000313" key="1">
    <source>
        <dbReference type="EMBL" id="KJU83890.1"/>
    </source>
</evidence>
<sequence length="50" mass="5868">MRHPRHKRGKALHFSFVSHAIETHYNDQENKGENRPPCFLFLGLLYVGAF</sequence>
<comment type="caution">
    <text evidence="1">The sequence shown here is derived from an EMBL/GenBank/DDBJ whole genome shotgun (WGS) entry which is preliminary data.</text>
</comment>
<reference evidence="1 2" key="1">
    <citation type="submission" date="2015-02" db="EMBL/GenBank/DDBJ databases">
        <title>Single-cell genomics of uncultivated deep-branching MTB reveals a conserved set of magnetosome genes.</title>
        <authorList>
            <person name="Kolinko S."/>
            <person name="Richter M."/>
            <person name="Glockner F.O."/>
            <person name="Brachmann A."/>
            <person name="Schuler D."/>
        </authorList>
    </citation>
    <scope>NUCLEOTIDE SEQUENCE [LARGE SCALE GENOMIC DNA]</scope>
    <source>
        <strain evidence="1">TM-1</strain>
    </source>
</reference>
<dbReference type="Proteomes" id="UP000033423">
    <property type="component" value="Unassembled WGS sequence"/>
</dbReference>
<gene>
    <name evidence="1" type="ORF">MBAV_003914</name>
</gene>
<accession>A0A0F3GPN2</accession>
<keyword evidence="2" id="KW-1185">Reference proteome</keyword>
<dbReference type="AlphaFoldDB" id="A0A0F3GPN2"/>
<name>A0A0F3GPN2_9BACT</name>
<proteinExistence type="predicted"/>
<evidence type="ECO:0000313" key="2">
    <source>
        <dbReference type="Proteomes" id="UP000033423"/>
    </source>
</evidence>